<dbReference type="InterPro" id="IPR043537">
    <property type="entry name" value="Tiam1/Tiam2/Sif"/>
</dbReference>
<dbReference type="PROSITE" id="PS50003">
    <property type="entry name" value="PH_DOMAIN"/>
    <property type="match status" value="1"/>
</dbReference>
<dbReference type="WBParaSite" id="maker-uti_cns_0006642-snap-gene-0.2-mRNA-1">
    <property type="protein sequence ID" value="maker-uti_cns_0006642-snap-gene-0.2-mRNA-1"/>
    <property type="gene ID" value="maker-uti_cns_0006642-snap-gene-0.2"/>
</dbReference>
<evidence type="ECO:0000256" key="1">
    <source>
        <dbReference type="SAM" id="MobiDB-lite"/>
    </source>
</evidence>
<accession>A0A1I8HJT5</accession>
<dbReference type="GO" id="GO:0005085">
    <property type="term" value="F:guanyl-nucleotide exchange factor activity"/>
    <property type="evidence" value="ECO:0007669"/>
    <property type="project" value="InterPro"/>
</dbReference>
<dbReference type="PROSITE" id="PS51257">
    <property type="entry name" value="PROKAR_LIPOPROTEIN"/>
    <property type="match status" value="1"/>
</dbReference>
<evidence type="ECO:0000313" key="3">
    <source>
        <dbReference type="Proteomes" id="UP000095280"/>
    </source>
</evidence>
<reference evidence="4" key="1">
    <citation type="submission" date="2016-11" db="UniProtKB">
        <authorList>
            <consortium name="WormBaseParasite"/>
        </authorList>
    </citation>
    <scope>IDENTIFICATION</scope>
</reference>
<dbReference type="Pfam" id="PF18385">
    <property type="entry name" value="Tiam_CC_Ex"/>
    <property type="match status" value="1"/>
</dbReference>
<organism evidence="3 4">
    <name type="scientific">Macrostomum lignano</name>
    <dbReference type="NCBI Taxonomy" id="282301"/>
    <lineage>
        <taxon>Eukaryota</taxon>
        <taxon>Metazoa</taxon>
        <taxon>Spiralia</taxon>
        <taxon>Lophotrochozoa</taxon>
        <taxon>Platyhelminthes</taxon>
        <taxon>Rhabditophora</taxon>
        <taxon>Macrostomorpha</taxon>
        <taxon>Macrostomida</taxon>
        <taxon>Macrostomidae</taxon>
        <taxon>Macrostomum</taxon>
    </lineage>
</organism>
<dbReference type="InterPro" id="IPR001849">
    <property type="entry name" value="PH_domain"/>
</dbReference>
<sequence length="271" mass="29652">MLHKSDSAAASSLSLALPHVAASASCAGDYPDGNATGVVAGTSMELSHPRLCLIVEGCIAQAMPEHPKREHVLSLSTAFGDAYLLQATSKEEMDAWVAAFHTACASLFARQRGKVDTVRLLRSEIAKLECSVDLDGKMRTMAELQLSAVRDTRSRQTITRDIEQWEENVERLIVELYRHRCYLASLLGNEMPNPKSILSSISKPTKQLLSRVGPLNVTSFHALVCARFPMTTATLQHRAGGGEGNAAQWTQKSTTSQPQQSQQQQQQHQNL</sequence>
<dbReference type="AlphaFoldDB" id="A0A1I8HJT5"/>
<dbReference type="Gene3D" id="2.30.29.30">
    <property type="entry name" value="Pleckstrin-homology domain (PH domain)/Phosphotyrosine-binding domain (PTB)"/>
    <property type="match status" value="1"/>
</dbReference>
<dbReference type="InterPro" id="IPR011993">
    <property type="entry name" value="PH-like_dom_sf"/>
</dbReference>
<dbReference type="Gene3D" id="6.10.140.680">
    <property type="match status" value="1"/>
</dbReference>
<feature type="domain" description="PH" evidence="2">
    <location>
        <begin position="1"/>
        <end position="105"/>
    </location>
</feature>
<dbReference type="PANTHER" id="PTHR46001">
    <property type="entry name" value="TIAM (MAMMALIAN TUMOR INVASION AND METASTASIS FACTOR) HOMOLOG"/>
    <property type="match status" value="1"/>
</dbReference>
<protein>
    <submittedName>
        <fullName evidence="4">PH domain-containing protein</fullName>
    </submittedName>
</protein>
<dbReference type="Proteomes" id="UP000095280">
    <property type="component" value="Unplaced"/>
</dbReference>
<name>A0A1I8HJT5_9PLAT</name>
<dbReference type="InterPro" id="IPR040655">
    <property type="entry name" value="TIAM1_CC-Ex"/>
</dbReference>
<keyword evidence="3" id="KW-1185">Reference proteome</keyword>
<proteinExistence type="predicted"/>
<evidence type="ECO:0000313" key="4">
    <source>
        <dbReference type="WBParaSite" id="maker-uti_cns_0006642-snap-gene-0.2-mRNA-1"/>
    </source>
</evidence>
<evidence type="ECO:0000259" key="2">
    <source>
        <dbReference type="PROSITE" id="PS50003"/>
    </source>
</evidence>
<dbReference type="SUPFAM" id="SSF50729">
    <property type="entry name" value="PH domain-like"/>
    <property type="match status" value="1"/>
</dbReference>
<dbReference type="GO" id="GO:0007264">
    <property type="term" value="P:small GTPase-mediated signal transduction"/>
    <property type="evidence" value="ECO:0007669"/>
    <property type="project" value="InterPro"/>
</dbReference>
<feature type="compositionally biased region" description="Low complexity" evidence="1">
    <location>
        <begin position="248"/>
        <end position="271"/>
    </location>
</feature>
<dbReference type="Pfam" id="PF00169">
    <property type="entry name" value="PH"/>
    <property type="match status" value="1"/>
</dbReference>
<feature type="region of interest" description="Disordered" evidence="1">
    <location>
        <begin position="236"/>
        <end position="271"/>
    </location>
</feature>
<dbReference type="PANTHER" id="PTHR46001:SF3">
    <property type="entry name" value="PROTEIN STILL LIFE, ISOFORM SIF TYPE 1"/>
    <property type="match status" value="1"/>
</dbReference>